<dbReference type="AlphaFoldDB" id="A0A5C0UET9"/>
<dbReference type="NCBIfam" id="NF001960">
    <property type="entry name" value="PRK00733.3-5"/>
    <property type="match status" value="1"/>
</dbReference>
<keyword evidence="11" id="KW-1185">Reference proteome</keyword>
<sequence length="696" mass="74663">MFITIYYACFGLSFILPLVHAYYYYSQIVNIEVDDLRKLSANGVQNQSMREIGNAIKDAAQAYLKKQYTYVALVSVISAALMYFIFNIYVVSGFIIGSFLSGLCGVIGMHIAVMSNMRTAQEAKKGLSDAFNIALKAGKATGFVVGGISMMCVAACFFMIVKGMNVQYVLDLLLGLSFGASVVSVFARLGGGIFTKAADVGADLVGKIEKNIPEDDPRNPAVIADNVGDNVGDCAGTSADLFETYIVGFMAVLCIMKSMINSMNDAFMFNYPFIIAMICSLGCYIAILSVNRMGRSPLSSLASILIRSALFSLVMNFAFLHHVMNFNAAAMISIPFSMGIFVTFALVLITNYYTSSDYNPVHKIARSSKSGHAMNIITGLSISMESCFGVIASIVVAMLVSYSALGLQGIGISVISMLGMITSIVTLDAYGPITDNAGGIAEMSGQDPEVRERTDELDAIGNTTKALTKGYAVGSTALAAIIILYTYIQDTYEFTLLSKNIFRLDNVFVMSGLLIGGALTYWYSSFSMNSVAVVGESVVDEVRNQFDNDPKIMTGESKPDYARTVSMLTEKSIKSMFAPIAVVFGGTIFFFLICLLIEPSARFANAFAGMGGLITGVTLVGILLAISMTTGGGAWDNAKKYIEDGNYGGKGSDSHKAAVTGDTVGDPYKDTSGPALNPMIKMVNIIAILIIKFIFR</sequence>
<feature type="site" description="Determinant of potassium independence" evidence="9">
    <location>
        <position position="465"/>
    </location>
</feature>
<dbReference type="Pfam" id="PF03030">
    <property type="entry name" value="H_PPase"/>
    <property type="match status" value="1"/>
</dbReference>
<feature type="transmembrane region" description="Helical" evidence="9">
    <location>
        <begin position="300"/>
        <end position="320"/>
    </location>
</feature>
<dbReference type="NCBIfam" id="TIGR01104">
    <property type="entry name" value="V_PPase"/>
    <property type="match status" value="1"/>
</dbReference>
<comment type="catalytic activity">
    <reaction evidence="9">
        <text>diphosphate + H2O + H(+)(in) = 2 phosphate + 2 H(+)(out)</text>
        <dbReference type="Rhea" id="RHEA:13973"/>
        <dbReference type="ChEBI" id="CHEBI:15377"/>
        <dbReference type="ChEBI" id="CHEBI:15378"/>
        <dbReference type="ChEBI" id="CHEBI:33019"/>
        <dbReference type="ChEBI" id="CHEBI:43474"/>
        <dbReference type="EC" id="7.1.3.1"/>
    </reaction>
</comment>
<name>A0A5C0UET9_9PROT</name>
<dbReference type="KEGG" id="cpri:FZC34_01690"/>
<dbReference type="HAMAP" id="MF_01129">
    <property type="entry name" value="PPase_energized_pump"/>
    <property type="match status" value="1"/>
</dbReference>
<evidence type="ECO:0000256" key="7">
    <source>
        <dbReference type="ARBA" id="ARBA00023065"/>
    </source>
</evidence>
<comment type="subcellular location">
    <subcellularLocation>
        <location evidence="9">Cell membrane</location>
        <topology evidence="9">Multi-pass membrane protein</topology>
    </subcellularLocation>
    <subcellularLocation>
        <location evidence="1">Endomembrane system</location>
        <topology evidence="1">Multi-pass membrane protein</topology>
    </subcellularLocation>
</comment>
<feature type="transmembrane region" description="Helical" evidence="9">
    <location>
        <begin position="470"/>
        <end position="488"/>
    </location>
</feature>
<keyword evidence="8 9" id="KW-0472">Membrane</keyword>
<dbReference type="Proteomes" id="UP000325004">
    <property type="component" value="Chromosome"/>
</dbReference>
<feature type="transmembrane region" description="Helical" evidence="9">
    <location>
        <begin position="140"/>
        <end position="161"/>
    </location>
</feature>
<feature type="transmembrane region" description="Helical" evidence="9">
    <location>
        <begin position="407"/>
        <end position="427"/>
    </location>
</feature>
<evidence type="ECO:0000313" key="11">
    <source>
        <dbReference type="Proteomes" id="UP000325004"/>
    </source>
</evidence>
<evidence type="ECO:0000256" key="4">
    <source>
        <dbReference type="ARBA" id="ARBA00022842"/>
    </source>
</evidence>
<evidence type="ECO:0000256" key="6">
    <source>
        <dbReference type="ARBA" id="ARBA00022989"/>
    </source>
</evidence>
<keyword evidence="2 9" id="KW-0813">Transport</keyword>
<dbReference type="EMBL" id="CP043316">
    <property type="protein sequence ID" value="QEK38615.1"/>
    <property type="molecule type" value="Genomic_DNA"/>
</dbReference>
<comment type="caution">
    <text evidence="9">Lacks conserved residue(s) required for the propagation of feature annotation.</text>
</comment>
<keyword evidence="5 9" id="KW-1278">Translocase</keyword>
<dbReference type="RefSeq" id="WP_148971736.1">
    <property type="nucleotide sequence ID" value="NZ_CP043316.1"/>
</dbReference>
<evidence type="ECO:0000256" key="9">
    <source>
        <dbReference type="HAMAP-Rule" id="MF_01129"/>
    </source>
</evidence>
<feature type="transmembrane region" description="Helical" evidence="9">
    <location>
        <begin position="500"/>
        <end position="523"/>
    </location>
</feature>
<comment type="function">
    <text evidence="9">Proton pump that utilizes the energy of pyrophosphate hydrolysis as the driving force for proton movement across the membrane. Generates a proton motive force.</text>
</comment>
<protein>
    <recommendedName>
        <fullName evidence="9">K(+)-insensitive pyrophosphate-energized proton pump</fullName>
        <ecNumber evidence="9">7.1.3.1</ecNumber>
    </recommendedName>
    <alternativeName>
        <fullName evidence="9">Membrane-bound proton-translocating pyrophosphatase</fullName>
    </alternativeName>
    <alternativeName>
        <fullName evidence="9">Pyrophosphate-energized inorganic pyrophosphatase</fullName>
        <shortName evidence="9">H(+)-PPase</shortName>
    </alternativeName>
</protein>
<feature type="transmembrane region" description="Helical" evidence="9">
    <location>
        <begin position="604"/>
        <end position="626"/>
    </location>
</feature>
<keyword evidence="9" id="KW-1003">Cell membrane</keyword>
<evidence type="ECO:0000313" key="10">
    <source>
        <dbReference type="EMBL" id="QEK38615.1"/>
    </source>
</evidence>
<dbReference type="GO" id="GO:0000287">
    <property type="term" value="F:magnesium ion binding"/>
    <property type="evidence" value="ECO:0007669"/>
    <property type="project" value="UniProtKB-UniRule"/>
</dbReference>
<comment type="similarity">
    <text evidence="9">Belongs to the H(+)-translocating pyrophosphatase (TC 3.A.10) family. K(+)-insensitive subfamily.</text>
</comment>
<dbReference type="GO" id="GO:0004427">
    <property type="term" value="F:inorganic diphosphate phosphatase activity"/>
    <property type="evidence" value="ECO:0007669"/>
    <property type="project" value="UniProtKB-UniRule"/>
</dbReference>
<evidence type="ECO:0000256" key="8">
    <source>
        <dbReference type="ARBA" id="ARBA00023136"/>
    </source>
</evidence>
<evidence type="ECO:0000256" key="5">
    <source>
        <dbReference type="ARBA" id="ARBA00022967"/>
    </source>
</evidence>
<dbReference type="OrthoDB" id="9808652at2"/>
<gene>
    <name evidence="9" type="primary">hppA</name>
    <name evidence="10" type="ORF">FZC34_01690</name>
</gene>
<feature type="transmembrane region" description="Helical" evidence="9">
    <location>
        <begin position="332"/>
        <end position="353"/>
    </location>
</feature>
<dbReference type="GO" id="GO:0009678">
    <property type="term" value="F:diphosphate hydrolysis-driven proton transmembrane transporter activity"/>
    <property type="evidence" value="ECO:0007669"/>
    <property type="project" value="UniProtKB-UniRule"/>
</dbReference>
<organism evidence="10 11">
    <name type="scientific">Candidatus Cytomitobacter primus</name>
    <dbReference type="NCBI Taxonomy" id="2066024"/>
    <lineage>
        <taxon>Bacteria</taxon>
        <taxon>Pseudomonadati</taxon>
        <taxon>Pseudomonadota</taxon>
        <taxon>Alphaproteobacteria</taxon>
        <taxon>Holosporales</taxon>
        <taxon>Holosporaceae</taxon>
        <taxon>Candidatus Cytomitobacter</taxon>
    </lineage>
</organism>
<feature type="transmembrane region" description="Helical" evidence="9">
    <location>
        <begin position="168"/>
        <end position="187"/>
    </location>
</feature>
<keyword evidence="10" id="KW-0378">Hydrolase</keyword>
<proteinExistence type="inferred from homology"/>
<keyword evidence="6 9" id="KW-1133">Transmembrane helix</keyword>
<dbReference type="GO" id="GO:0005886">
    <property type="term" value="C:plasma membrane"/>
    <property type="evidence" value="ECO:0007669"/>
    <property type="project" value="UniProtKB-SubCell"/>
</dbReference>
<dbReference type="GO" id="GO:0012505">
    <property type="term" value="C:endomembrane system"/>
    <property type="evidence" value="ECO:0007669"/>
    <property type="project" value="UniProtKB-SubCell"/>
</dbReference>
<feature type="transmembrane region" description="Helical" evidence="9">
    <location>
        <begin position="93"/>
        <end position="113"/>
    </location>
</feature>
<reference evidence="10 11" key="1">
    <citation type="submission" date="2019-08" db="EMBL/GenBank/DDBJ databases">
        <title>Highly reduced genomes of protist endosymbionts show evolutionary convergence.</title>
        <authorList>
            <person name="George E."/>
            <person name="Husnik F."/>
            <person name="Tashyreva D."/>
            <person name="Prokopchuk G."/>
            <person name="Horak A."/>
            <person name="Kwong W.K."/>
            <person name="Lukes J."/>
            <person name="Keeling P.J."/>
        </authorList>
    </citation>
    <scope>NUCLEOTIDE SEQUENCE [LARGE SCALE GENOMIC DNA]</scope>
    <source>
        <strain evidence="10">1604LC</strain>
    </source>
</reference>
<keyword evidence="9" id="KW-0375">Hydrogen ion transport</keyword>
<evidence type="ECO:0000256" key="2">
    <source>
        <dbReference type="ARBA" id="ARBA00022448"/>
    </source>
</evidence>
<dbReference type="InterPro" id="IPR004131">
    <property type="entry name" value="PPase-energised_H-pump"/>
</dbReference>
<feature type="transmembrane region" description="Helical" evidence="9">
    <location>
        <begin position="576"/>
        <end position="597"/>
    </location>
</feature>
<dbReference type="PANTHER" id="PTHR31998">
    <property type="entry name" value="K(+)-INSENSITIVE PYROPHOSPHATE-ENERGIZED PROTON PUMP"/>
    <property type="match status" value="1"/>
</dbReference>
<comment type="cofactor">
    <cofactor evidence="9">
        <name>Mg(2+)</name>
        <dbReference type="ChEBI" id="CHEBI:18420"/>
    </cofactor>
</comment>
<feature type="transmembrane region" description="Helical" evidence="9">
    <location>
        <begin position="5"/>
        <end position="25"/>
    </location>
</feature>
<comment type="subunit">
    <text evidence="9">Homodimer.</text>
</comment>
<feature type="transmembrane region" description="Helical" evidence="9">
    <location>
        <begin position="675"/>
        <end position="695"/>
    </location>
</feature>
<feature type="transmembrane region" description="Helical" evidence="9">
    <location>
        <begin position="373"/>
        <end position="400"/>
    </location>
</feature>
<accession>A0A5C0UET9</accession>
<keyword evidence="3 9" id="KW-0812">Transmembrane</keyword>
<feature type="transmembrane region" description="Helical" evidence="9">
    <location>
        <begin position="68"/>
        <end position="86"/>
    </location>
</feature>
<evidence type="ECO:0000256" key="3">
    <source>
        <dbReference type="ARBA" id="ARBA00022692"/>
    </source>
</evidence>
<evidence type="ECO:0000256" key="1">
    <source>
        <dbReference type="ARBA" id="ARBA00004127"/>
    </source>
</evidence>
<dbReference type="EC" id="7.1.3.1" evidence="9"/>
<feature type="transmembrane region" description="Helical" evidence="9">
    <location>
        <begin position="267"/>
        <end position="288"/>
    </location>
</feature>
<keyword evidence="7 9" id="KW-0406">Ion transport</keyword>
<keyword evidence="4 9" id="KW-0460">Magnesium</keyword>
<dbReference type="PIRSF" id="PIRSF001265">
    <property type="entry name" value="H+-PPase"/>
    <property type="match status" value="1"/>
</dbReference>